<dbReference type="Proteomes" id="UP000053766">
    <property type="component" value="Unassembled WGS sequence"/>
</dbReference>
<evidence type="ECO:0000313" key="2">
    <source>
        <dbReference type="Proteomes" id="UP000053766"/>
    </source>
</evidence>
<name>A0A0D8XSZ9_DICVI</name>
<dbReference type="OrthoDB" id="10259024at2759"/>
<dbReference type="EMBL" id="KN716404">
    <property type="protein sequence ID" value="KJH45506.1"/>
    <property type="molecule type" value="Genomic_DNA"/>
</dbReference>
<reference evidence="1 2" key="1">
    <citation type="submission" date="2013-11" db="EMBL/GenBank/DDBJ databases">
        <title>Draft genome of the bovine lungworm Dictyocaulus viviparus.</title>
        <authorList>
            <person name="Mitreva M."/>
        </authorList>
    </citation>
    <scope>NUCLEOTIDE SEQUENCE [LARGE SCALE GENOMIC DNA]</scope>
    <source>
        <strain evidence="1 2">HannoverDv2000</strain>
    </source>
</reference>
<dbReference type="AlphaFoldDB" id="A0A0D8XSZ9"/>
<proteinExistence type="predicted"/>
<keyword evidence="2" id="KW-1185">Reference proteome</keyword>
<dbReference type="STRING" id="29172.A0A0D8XSZ9"/>
<accession>A0A0D8XSZ9</accession>
<sequence length="132" mass="15372">MATDSQFTRGFISQASLLYPRQCELCFPVLKFDDQAHFARHLRLIHATKEGGSYICRLYEVFLSTKIFIDILEQLVNFHTTFETLYGKNNVCQKLPLEGVSDHDYEAHVRRIHCIPMVQPVHCEKKFTFTST</sequence>
<protein>
    <submittedName>
        <fullName evidence="1">Uncharacterized protein</fullName>
    </submittedName>
</protein>
<reference evidence="2" key="2">
    <citation type="journal article" date="2016" name="Sci. Rep.">
        <title>Dictyocaulus viviparus genome, variome and transcriptome elucidate lungworm biology and support future intervention.</title>
        <authorList>
            <person name="McNulty S.N."/>
            <person name="Strube C."/>
            <person name="Rosa B.A."/>
            <person name="Martin J.C."/>
            <person name="Tyagi R."/>
            <person name="Choi Y.J."/>
            <person name="Wang Q."/>
            <person name="Hallsworth Pepin K."/>
            <person name="Zhang X."/>
            <person name="Ozersky P."/>
            <person name="Wilson R.K."/>
            <person name="Sternberg P.W."/>
            <person name="Gasser R.B."/>
            <person name="Mitreva M."/>
        </authorList>
    </citation>
    <scope>NUCLEOTIDE SEQUENCE [LARGE SCALE GENOMIC DNA]</scope>
    <source>
        <strain evidence="2">HannoverDv2000</strain>
    </source>
</reference>
<organism evidence="1 2">
    <name type="scientific">Dictyocaulus viviparus</name>
    <name type="common">Bovine lungworm</name>
    <dbReference type="NCBI Taxonomy" id="29172"/>
    <lineage>
        <taxon>Eukaryota</taxon>
        <taxon>Metazoa</taxon>
        <taxon>Ecdysozoa</taxon>
        <taxon>Nematoda</taxon>
        <taxon>Chromadorea</taxon>
        <taxon>Rhabditida</taxon>
        <taxon>Rhabditina</taxon>
        <taxon>Rhabditomorpha</taxon>
        <taxon>Strongyloidea</taxon>
        <taxon>Metastrongylidae</taxon>
        <taxon>Dictyocaulus</taxon>
    </lineage>
</organism>
<evidence type="ECO:0000313" key="1">
    <source>
        <dbReference type="EMBL" id="KJH45506.1"/>
    </source>
</evidence>
<gene>
    <name evidence="1" type="ORF">DICVIV_08454</name>
</gene>